<feature type="region of interest" description="Disordered" evidence="1">
    <location>
        <begin position="64"/>
        <end position="86"/>
    </location>
</feature>
<feature type="region of interest" description="Disordered" evidence="1">
    <location>
        <begin position="119"/>
        <end position="161"/>
    </location>
</feature>
<evidence type="ECO:0000256" key="1">
    <source>
        <dbReference type="SAM" id="MobiDB-lite"/>
    </source>
</evidence>
<protein>
    <submittedName>
        <fullName evidence="2">Uncharacterized protein</fullName>
    </submittedName>
</protein>
<evidence type="ECO:0000313" key="2">
    <source>
        <dbReference type="EMBL" id="CAJ1074075.1"/>
    </source>
</evidence>
<organism evidence="2 3">
    <name type="scientific">Xyrichtys novacula</name>
    <name type="common">Pearly razorfish</name>
    <name type="synonym">Hemipteronotus novacula</name>
    <dbReference type="NCBI Taxonomy" id="13765"/>
    <lineage>
        <taxon>Eukaryota</taxon>
        <taxon>Metazoa</taxon>
        <taxon>Chordata</taxon>
        <taxon>Craniata</taxon>
        <taxon>Vertebrata</taxon>
        <taxon>Euteleostomi</taxon>
        <taxon>Actinopterygii</taxon>
        <taxon>Neopterygii</taxon>
        <taxon>Teleostei</taxon>
        <taxon>Neoteleostei</taxon>
        <taxon>Acanthomorphata</taxon>
        <taxon>Eupercaria</taxon>
        <taxon>Labriformes</taxon>
        <taxon>Labridae</taxon>
        <taxon>Xyrichtys</taxon>
    </lineage>
</organism>
<reference evidence="2" key="1">
    <citation type="submission" date="2023-08" db="EMBL/GenBank/DDBJ databases">
        <authorList>
            <person name="Alioto T."/>
            <person name="Alioto T."/>
            <person name="Gomez Garrido J."/>
        </authorList>
    </citation>
    <scope>NUCLEOTIDE SEQUENCE</scope>
</reference>
<keyword evidence="3" id="KW-1185">Reference proteome</keyword>
<dbReference type="Proteomes" id="UP001178508">
    <property type="component" value="Chromosome 15"/>
</dbReference>
<name>A0AAV1GK81_XYRNO</name>
<proteinExistence type="predicted"/>
<accession>A0AAV1GK81</accession>
<evidence type="ECO:0000313" key="3">
    <source>
        <dbReference type="Proteomes" id="UP001178508"/>
    </source>
</evidence>
<gene>
    <name evidence="2" type="ORF">XNOV1_A019369</name>
</gene>
<feature type="compositionally biased region" description="Polar residues" evidence="1">
    <location>
        <begin position="64"/>
        <end position="76"/>
    </location>
</feature>
<dbReference type="EMBL" id="OY660878">
    <property type="protein sequence ID" value="CAJ1074075.1"/>
    <property type="molecule type" value="Genomic_DNA"/>
</dbReference>
<sequence length="178" mass="22164">MPHRISWPGCCCILTTLSHGDACRNALQLPINLQLHHTALQLQHTALHAHRGFHLHRCSTLHLTTRQPSEPGQLSTKRGRRRRRPALEDMWQEVEARLEEQEREAEAREERRWREWMDREERRDREREEREERREREREQREERRERERREREDRRDREAREREEHFLNILDLLARRQ</sequence>
<dbReference type="AlphaFoldDB" id="A0AAV1GK81"/>